<sequence>MRAFPDMADPMTAATLDPALPPDATAPLAHWLAHLERLHGQRITLGLERVRAVAERLGEALRPACPVITVAGTNGKGSTCAMLEAIYRAAGYRTALYTSPHLVHFEERARRDGVPLAAADLVPAFAAVEAARTAGEAVALSYFEFTTLACVHALLAQRPDVLILEVGMGGRLDAVNLWDADCAVITSIDLDHMEYLGPDREAIGYEKAGVARTGRPLIVSDPLPPRSVLERAREIDADLWLAGRDFRHSGDRQQWAWQGRARRYGGLAYPALRGVNQLVNASGVLAVLEALHARLPVAAQAVRQGLALVEWPGRFQIVPGEPVLVLDVAHNPHAVAALAENLDAMGFYPQTQAVFGAMADKDVRPMLERLDPLIDAWHFCDLPTARAARATDLQALWQGGTRRADVAARTYPDPVAALQAALGAADPAGRIVVFGSFYTVGGVLQHGLPRRGAKHLQA</sequence>
<evidence type="ECO:0000259" key="25">
    <source>
        <dbReference type="Pfam" id="PF08245"/>
    </source>
</evidence>
<dbReference type="AlphaFoldDB" id="A0A554X633"/>
<comment type="pathway">
    <text evidence="3">Cofactor biosynthesis; tetrahydrofolate biosynthesis; 7,8-dihydrofolate from 2-amino-4-hydroxy-6-hydroxymethyl-7,8-dihydropteridine diphosphate and 4-aminobenzoate: step 2/2.</text>
</comment>
<dbReference type="PIRSF" id="PIRSF001563">
    <property type="entry name" value="Folylpolyglu_synth"/>
    <property type="match status" value="1"/>
</dbReference>
<dbReference type="GO" id="GO:0046872">
    <property type="term" value="F:metal ion binding"/>
    <property type="evidence" value="ECO:0007669"/>
    <property type="project" value="UniProtKB-KW"/>
</dbReference>
<dbReference type="Pfam" id="PF08245">
    <property type="entry name" value="Mur_ligase_M"/>
    <property type="match status" value="1"/>
</dbReference>
<keyword evidence="15" id="KW-0289">Folate biosynthesis</keyword>
<feature type="domain" description="Mur ligase central" evidence="25">
    <location>
        <begin position="70"/>
        <end position="208"/>
    </location>
</feature>
<dbReference type="Gene3D" id="3.40.1190.10">
    <property type="entry name" value="Mur-like, catalytic domain"/>
    <property type="match status" value="1"/>
</dbReference>
<keyword evidence="10 23" id="KW-0436">Ligase</keyword>
<keyword evidence="13 23" id="KW-0067">ATP-binding</keyword>
<dbReference type="InterPro" id="IPR013221">
    <property type="entry name" value="Mur_ligase_cen"/>
</dbReference>
<dbReference type="EC" id="6.3.2.12" evidence="7"/>
<evidence type="ECO:0000256" key="17">
    <source>
        <dbReference type="ARBA" id="ARBA00030592"/>
    </source>
</evidence>
<comment type="pathway">
    <text evidence="4">Cofactor biosynthesis; tetrahydrofolylpolyglutamate biosynthesis.</text>
</comment>
<evidence type="ECO:0000256" key="19">
    <source>
        <dbReference type="ARBA" id="ARBA00047493"/>
    </source>
</evidence>
<keyword evidence="27" id="KW-1185">Reference proteome</keyword>
<evidence type="ECO:0000256" key="18">
    <source>
        <dbReference type="ARBA" id="ARBA00032510"/>
    </source>
</evidence>
<accession>A0A554X633</accession>
<dbReference type="UniPathway" id="UPA00077">
    <property type="reaction ID" value="UER00157"/>
</dbReference>
<evidence type="ECO:0000256" key="23">
    <source>
        <dbReference type="PIRNR" id="PIRNR001563"/>
    </source>
</evidence>
<evidence type="ECO:0000256" key="21">
    <source>
        <dbReference type="ARBA" id="ARBA00049035"/>
    </source>
</evidence>
<comment type="subunit">
    <text evidence="6">Monomer.</text>
</comment>
<evidence type="ECO:0000256" key="16">
    <source>
        <dbReference type="ARBA" id="ARBA00030048"/>
    </source>
</evidence>
<evidence type="ECO:0000256" key="1">
    <source>
        <dbReference type="ARBA" id="ARBA00001946"/>
    </source>
</evidence>
<evidence type="ECO:0000256" key="7">
    <source>
        <dbReference type="ARBA" id="ARBA00013023"/>
    </source>
</evidence>
<gene>
    <name evidence="26" type="primary">folC</name>
    <name evidence="26" type="ORF">Tther_00579</name>
</gene>
<evidence type="ECO:0000256" key="5">
    <source>
        <dbReference type="ARBA" id="ARBA00008276"/>
    </source>
</evidence>
<keyword evidence="12 23" id="KW-0547">Nucleotide-binding</keyword>
<dbReference type="GO" id="GO:0046656">
    <property type="term" value="P:folic acid biosynthetic process"/>
    <property type="evidence" value="ECO:0007669"/>
    <property type="project" value="UniProtKB-KW"/>
</dbReference>
<comment type="catalytic activity">
    <reaction evidence="19">
        <text>(6S)-5,6,7,8-tetrahydrofolyl-(gamma-L-Glu)(n) + L-glutamate + ATP = (6S)-5,6,7,8-tetrahydrofolyl-(gamma-L-Glu)(n+1) + ADP + phosphate + H(+)</text>
        <dbReference type="Rhea" id="RHEA:10580"/>
        <dbReference type="Rhea" id="RHEA-COMP:14738"/>
        <dbReference type="Rhea" id="RHEA-COMP:14740"/>
        <dbReference type="ChEBI" id="CHEBI:15378"/>
        <dbReference type="ChEBI" id="CHEBI:29985"/>
        <dbReference type="ChEBI" id="CHEBI:30616"/>
        <dbReference type="ChEBI" id="CHEBI:43474"/>
        <dbReference type="ChEBI" id="CHEBI:141005"/>
        <dbReference type="ChEBI" id="CHEBI:456216"/>
        <dbReference type="EC" id="6.3.2.17"/>
    </reaction>
</comment>
<evidence type="ECO:0000256" key="10">
    <source>
        <dbReference type="ARBA" id="ARBA00022598"/>
    </source>
</evidence>
<keyword evidence="11" id="KW-0479">Metal-binding</keyword>
<dbReference type="PANTHER" id="PTHR11136:SF0">
    <property type="entry name" value="DIHYDROFOLATE SYNTHETASE-RELATED"/>
    <property type="match status" value="1"/>
</dbReference>
<dbReference type="SUPFAM" id="SSF53623">
    <property type="entry name" value="MurD-like peptide ligases, catalytic domain"/>
    <property type="match status" value="1"/>
</dbReference>
<evidence type="ECO:0000256" key="13">
    <source>
        <dbReference type="ARBA" id="ARBA00022840"/>
    </source>
</evidence>
<proteinExistence type="inferred from homology"/>
<comment type="similarity">
    <text evidence="5 23">Belongs to the folylpolyglutamate synthase family.</text>
</comment>
<dbReference type="NCBIfam" id="TIGR01499">
    <property type="entry name" value="folC"/>
    <property type="match status" value="1"/>
</dbReference>
<evidence type="ECO:0000256" key="22">
    <source>
        <dbReference type="ARBA" id="ARBA00049161"/>
    </source>
</evidence>
<comment type="catalytic activity">
    <reaction evidence="20">
        <text>10-formyltetrahydrofolyl-(gamma-L-Glu)(n) + L-glutamate + ATP = 10-formyltetrahydrofolyl-(gamma-L-Glu)(n+1) + ADP + phosphate + H(+)</text>
        <dbReference type="Rhea" id="RHEA:51904"/>
        <dbReference type="Rhea" id="RHEA-COMP:13088"/>
        <dbReference type="Rhea" id="RHEA-COMP:14300"/>
        <dbReference type="ChEBI" id="CHEBI:15378"/>
        <dbReference type="ChEBI" id="CHEBI:29985"/>
        <dbReference type="ChEBI" id="CHEBI:30616"/>
        <dbReference type="ChEBI" id="CHEBI:43474"/>
        <dbReference type="ChEBI" id="CHEBI:134413"/>
        <dbReference type="ChEBI" id="CHEBI:456216"/>
        <dbReference type="EC" id="6.3.2.17"/>
    </reaction>
</comment>
<dbReference type="SUPFAM" id="SSF53244">
    <property type="entry name" value="MurD-like peptide ligases, peptide-binding domain"/>
    <property type="match status" value="1"/>
</dbReference>
<comment type="catalytic activity">
    <reaction evidence="21">
        <text>(6R)-5,10-methylenetetrahydrofolyl-(gamma-L-Glu)(n) + L-glutamate + ATP = (6R)-5,10-methylenetetrahydrofolyl-(gamma-L-Glu)(n+1) + ADP + phosphate + H(+)</text>
        <dbReference type="Rhea" id="RHEA:51912"/>
        <dbReference type="Rhea" id="RHEA-COMP:13257"/>
        <dbReference type="Rhea" id="RHEA-COMP:13258"/>
        <dbReference type="ChEBI" id="CHEBI:15378"/>
        <dbReference type="ChEBI" id="CHEBI:29985"/>
        <dbReference type="ChEBI" id="CHEBI:30616"/>
        <dbReference type="ChEBI" id="CHEBI:43474"/>
        <dbReference type="ChEBI" id="CHEBI:136572"/>
        <dbReference type="ChEBI" id="CHEBI:456216"/>
        <dbReference type="EC" id="6.3.2.17"/>
    </reaction>
</comment>
<evidence type="ECO:0000313" key="27">
    <source>
        <dbReference type="Proteomes" id="UP000318542"/>
    </source>
</evidence>
<evidence type="ECO:0000256" key="15">
    <source>
        <dbReference type="ARBA" id="ARBA00022909"/>
    </source>
</evidence>
<dbReference type="FunFam" id="3.40.1190.10:FF:000004">
    <property type="entry name" value="Dihydrofolate synthase/folylpolyglutamate synthase"/>
    <property type="match status" value="1"/>
</dbReference>
<evidence type="ECO:0000256" key="8">
    <source>
        <dbReference type="ARBA" id="ARBA00013025"/>
    </source>
</evidence>
<comment type="cofactor">
    <cofactor evidence="1">
        <name>Mg(2+)</name>
        <dbReference type="ChEBI" id="CHEBI:18420"/>
    </cofactor>
</comment>
<dbReference type="Gene3D" id="3.90.190.20">
    <property type="entry name" value="Mur ligase, C-terminal domain"/>
    <property type="match status" value="1"/>
</dbReference>
<name>A0A554X633_9BURK</name>
<evidence type="ECO:0000256" key="14">
    <source>
        <dbReference type="ARBA" id="ARBA00022842"/>
    </source>
</evidence>
<dbReference type="Pfam" id="PF02875">
    <property type="entry name" value="Mur_ligase_C"/>
    <property type="match status" value="1"/>
</dbReference>
<evidence type="ECO:0000259" key="24">
    <source>
        <dbReference type="Pfam" id="PF02875"/>
    </source>
</evidence>
<evidence type="ECO:0000256" key="20">
    <source>
        <dbReference type="ARBA" id="ARBA00047808"/>
    </source>
</evidence>
<comment type="caution">
    <text evidence="26">The sequence shown here is derived from an EMBL/GenBank/DDBJ whole genome shotgun (WGS) entry which is preliminary data.</text>
</comment>
<dbReference type="InterPro" id="IPR036615">
    <property type="entry name" value="Mur_ligase_C_dom_sf"/>
</dbReference>
<dbReference type="EC" id="6.3.2.17" evidence="8"/>
<evidence type="ECO:0000256" key="11">
    <source>
        <dbReference type="ARBA" id="ARBA00022723"/>
    </source>
</evidence>
<comment type="catalytic activity">
    <reaction evidence="22">
        <text>7,8-dihydropteroate + L-glutamate + ATP = 7,8-dihydrofolate + ADP + phosphate + H(+)</text>
        <dbReference type="Rhea" id="RHEA:23584"/>
        <dbReference type="ChEBI" id="CHEBI:15378"/>
        <dbReference type="ChEBI" id="CHEBI:17839"/>
        <dbReference type="ChEBI" id="CHEBI:29985"/>
        <dbReference type="ChEBI" id="CHEBI:30616"/>
        <dbReference type="ChEBI" id="CHEBI:43474"/>
        <dbReference type="ChEBI" id="CHEBI:57451"/>
        <dbReference type="ChEBI" id="CHEBI:456216"/>
        <dbReference type="EC" id="6.3.2.12"/>
    </reaction>
</comment>
<dbReference type="PANTHER" id="PTHR11136">
    <property type="entry name" value="FOLYLPOLYGLUTAMATE SYNTHASE-RELATED"/>
    <property type="match status" value="1"/>
</dbReference>
<keyword evidence="14" id="KW-0460">Magnesium</keyword>
<dbReference type="InterPro" id="IPR004101">
    <property type="entry name" value="Mur_ligase_C"/>
</dbReference>
<dbReference type="NCBIfam" id="NF008101">
    <property type="entry name" value="PRK10846.1"/>
    <property type="match status" value="1"/>
</dbReference>
<dbReference type="InterPro" id="IPR036565">
    <property type="entry name" value="Mur-like_cat_sf"/>
</dbReference>
<evidence type="ECO:0000313" key="26">
    <source>
        <dbReference type="EMBL" id="TSE31295.1"/>
    </source>
</evidence>
<organism evidence="26 27">
    <name type="scientific">Tepidimonas thermarum</name>
    <dbReference type="NCBI Taxonomy" id="335431"/>
    <lineage>
        <taxon>Bacteria</taxon>
        <taxon>Pseudomonadati</taxon>
        <taxon>Pseudomonadota</taxon>
        <taxon>Betaproteobacteria</taxon>
        <taxon>Burkholderiales</taxon>
        <taxon>Tepidimonas</taxon>
    </lineage>
</organism>
<protein>
    <recommendedName>
        <fullName evidence="9">Dihydrofolate synthase/folylpolyglutamate synthase</fullName>
        <ecNumber evidence="7">6.3.2.12</ecNumber>
        <ecNumber evidence="8">6.3.2.17</ecNumber>
    </recommendedName>
    <alternativeName>
        <fullName evidence="18">Folylpoly-gamma-glutamate synthetase-dihydrofolate synthetase</fullName>
    </alternativeName>
    <alternativeName>
        <fullName evidence="16">Folylpolyglutamate synthetase</fullName>
    </alternativeName>
    <alternativeName>
        <fullName evidence="17">Tetrahydrofolylpolyglutamate synthase</fullName>
    </alternativeName>
</protein>
<evidence type="ECO:0000256" key="12">
    <source>
        <dbReference type="ARBA" id="ARBA00022741"/>
    </source>
</evidence>
<reference evidence="26 27" key="1">
    <citation type="submission" date="2019-07" db="EMBL/GenBank/DDBJ databases">
        <title>Tepidimonas thermarum AA-1 draft genome.</title>
        <authorList>
            <person name="Da Costa M.S."/>
            <person name="Froufe H.J.C."/>
            <person name="Egas C."/>
            <person name="Albuquerque L."/>
        </authorList>
    </citation>
    <scope>NUCLEOTIDE SEQUENCE [LARGE SCALE GENOMIC DNA]</scope>
    <source>
        <strain evidence="26 27">AA-1</strain>
    </source>
</reference>
<feature type="domain" description="Mur ligase C-terminal" evidence="24">
    <location>
        <begin position="313"/>
        <end position="437"/>
    </location>
</feature>
<dbReference type="Proteomes" id="UP000318542">
    <property type="component" value="Unassembled WGS sequence"/>
</dbReference>
<evidence type="ECO:0000256" key="9">
    <source>
        <dbReference type="ARBA" id="ARBA00019357"/>
    </source>
</evidence>
<evidence type="ECO:0000256" key="4">
    <source>
        <dbReference type="ARBA" id="ARBA00005150"/>
    </source>
</evidence>
<dbReference type="GO" id="GO:0046654">
    <property type="term" value="P:tetrahydrofolate biosynthetic process"/>
    <property type="evidence" value="ECO:0007669"/>
    <property type="project" value="UniProtKB-UniPathway"/>
</dbReference>
<dbReference type="GO" id="GO:0008841">
    <property type="term" value="F:dihydrofolate synthase activity"/>
    <property type="evidence" value="ECO:0007669"/>
    <property type="project" value="UniProtKB-EC"/>
</dbReference>
<dbReference type="InterPro" id="IPR001645">
    <property type="entry name" value="Folylpolyglutamate_synth"/>
</dbReference>
<dbReference type="EMBL" id="VJOL01000006">
    <property type="protein sequence ID" value="TSE31295.1"/>
    <property type="molecule type" value="Genomic_DNA"/>
</dbReference>
<dbReference type="GO" id="GO:0004326">
    <property type="term" value="F:tetrahydrofolylpolyglutamate synthase activity"/>
    <property type="evidence" value="ECO:0007669"/>
    <property type="project" value="UniProtKB-EC"/>
</dbReference>
<dbReference type="GO" id="GO:0005737">
    <property type="term" value="C:cytoplasm"/>
    <property type="evidence" value="ECO:0007669"/>
    <property type="project" value="TreeGrafter"/>
</dbReference>
<dbReference type="GO" id="GO:0005524">
    <property type="term" value="F:ATP binding"/>
    <property type="evidence" value="ECO:0007669"/>
    <property type="project" value="UniProtKB-KW"/>
</dbReference>
<evidence type="ECO:0000256" key="2">
    <source>
        <dbReference type="ARBA" id="ARBA00002714"/>
    </source>
</evidence>
<comment type="function">
    <text evidence="2">Functions in two distinct reactions of the de novo folate biosynthetic pathway. Catalyzes the addition of a glutamate residue to dihydropteroate (7,8-dihydropteroate or H2Pte) to form dihydrofolate (7,8-dihydrofolate monoglutamate or H2Pte-Glu). Also catalyzes successive additions of L-glutamate to tetrahydrofolate or 10-formyltetrahydrofolate or 5,10-methylenetetrahydrofolate, leading to folylpolyglutamate derivatives.</text>
</comment>
<evidence type="ECO:0000256" key="3">
    <source>
        <dbReference type="ARBA" id="ARBA00004799"/>
    </source>
</evidence>
<evidence type="ECO:0000256" key="6">
    <source>
        <dbReference type="ARBA" id="ARBA00011245"/>
    </source>
</evidence>